<accession>A0ABP0PTQ2</accession>
<dbReference type="PANTHER" id="PTHR19317:SF0">
    <property type="entry name" value="PRENYLATED RAB ACCEPTOR PROTEIN 1"/>
    <property type="match status" value="1"/>
</dbReference>
<dbReference type="InterPro" id="IPR004895">
    <property type="entry name" value="Prenylated_rab_accept_PRA1"/>
</dbReference>
<dbReference type="Proteomes" id="UP001642484">
    <property type="component" value="Unassembled WGS sequence"/>
</dbReference>
<feature type="transmembrane region" description="Helical" evidence="5">
    <location>
        <begin position="111"/>
        <end position="144"/>
    </location>
</feature>
<keyword evidence="2 5" id="KW-0812">Transmembrane</keyword>
<sequence length="167" mass="18621">MSSAIFLKKVESFLKRIRKWDTEFLCIGKTAGEVFNVPKPEEVLPRIMANLDYFCVNYAVCLAIFALTAIVVYPQLLVLVCVFSGLWYGLLTRPNHLRVQVAKALITKHHLIYALGGLNALVVLVFYRMMILAIIGASLLFVLLHAGLHAVPANAKGKVEEDPQEQP</sequence>
<organism evidence="7 8">
    <name type="scientific">Durusdinium trenchii</name>
    <dbReference type="NCBI Taxonomy" id="1381693"/>
    <lineage>
        <taxon>Eukaryota</taxon>
        <taxon>Sar</taxon>
        <taxon>Alveolata</taxon>
        <taxon>Dinophyceae</taxon>
        <taxon>Suessiales</taxon>
        <taxon>Symbiodiniaceae</taxon>
        <taxon>Durusdinium</taxon>
    </lineage>
</organism>
<evidence type="ECO:0000256" key="3">
    <source>
        <dbReference type="ARBA" id="ARBA00022989"/>
    </source>
</evidence>
<feature type="transmembrane region" description="Helical" evidence="5">
    <location>
        <begin position="57"/>
        <end position="90"/>
    </location>
</feature>
<name>A0ABP0PTQ2_9DINO</name>
<evidence type="ECO:0000313" key="8">
    <source>
        <dbReference type="Proteomes" id="UP001642484"/>
    </source>
</evidence>
<reference evidence="7 8" key="1">
    <citation type="submission" date="2024-02" db="EMBL/GenBank/DDBJ databases">
        <authorList>
            <person name="Chen Y."/>
            <person name="Shah S."/>
            <person name="Dougan E. K."/>
            <person name="Thang M."/>
            <person name="Chan C."/>
        </authorList>
    </citation>
    <scope>NUCLEOTIDE SEQUENCE [LARGE SCALE GENOMIC DNA]</scope>
</reference>
<gene>
    <name evidence="6" type="ORF">CCMP2556_LOCUS39068</name>
    <name evidence="7" type="ORF">CCMP2556_LOCUS39109</name>
</gene>
<evidence type="ECO:0000313" key="6">
    <source>
        <dbReference type="EMBL" id="CAK9079311.1"/>
    </source>
</evidence>
<keyword evidence="3 5" id="KW-1133">Transmembrane helix</keyword>
<keyword evidence="8" id="KW-1185">Reference proteome</keyword>
<dbReference type="Pfam" id="PF03208">
    <property type="entry name" value="PRA1"/>
    <property type="match status" value="1"/>
</dbReference>
<evidence type="ECO:0000256" key="1">
    <source>
        <dbReference type="ARBA" id="ARBA00004141"/>
    </source>
</evidence>
<dbReference type="EMBL" id="CAXAMN010023640">
    <property type="protein sequence ID" value="CAK9079311.1"/>
    <property type="molecule type" value="Genomic_DNA"/>
</dbReference>
<comment type="subcellular location">
    <subcellularLocation>
        <location evidence="1 5">Membrane</location>
        <topology evidence="1 5">Multi-pass membrane protein</topology>
    </subcellularLocation>
</comment>
<comment type="caution">
    <text evidence="7">The sequence shown here is derived from an EMBL/GenBank/DDBJ whole genome shotgun (WGS) entry which is preliminary data.</text>
</comment>
<proteinExistence type="inferred from homology"/>
<evidence type="ECO:0000256" key="2">
    <source>
        <dbReference type="ARBA" id="ARBA00022692"/>
    </source>
</evidence>
<evidence type="ECO:0000256" key="5">
    <source>
        <dbReference type="RuleBase" id="RU363107"/>
    </source>
</evidence>
<protein>
    <recommendedName>
        <fullName evidence="5">PRA1 family protein</fullName>
    </recommendedName>
</protein>
<keyword evidence="4 5" id="KW-0472">Membrane</keyword>
<evidence type="ECO:0000313" key="7">
    <source>
        <dbReference type="EMBL" id="CAK9079420.1"/>
    </source>
</evidence>
<comment type="similarity">
    <text evidence="5">Belongs to the PRA1 family.</text>
</comment>
<dbReference type="EMBL" id="CAXAMN010023651">
    <property type="protein sequence ID" value="CAK9079420.1"/>
    <property type="molecule type" value="Genomic_DNA"/>
</dbReference>
<evidence type="ECO:0000256" key="4">
    <source>
        <dbReference type="ARBA" id="ARBA00023136"/>
    </source>
</evidence>
<dbReference type="PANTHER" id="PTHR19317">
    <property type="entry name" value="PRENYLATED RAB ACCEPTOR 1-RELATED"/>
    <property type="match status" value="1"/>
</dbReference>